<dbReference type="RefSeq" id="WP_012382876.1">
    <property type="nucleotide sequence ID" value="NC_010580.1"/>
</dbReference>
<protein>
    <recommendedName>
        <fullName evidence="3">DUF736 domain-containing protein</fullName>
    </recommendedName>
</protein>
<evidence type="ECO:0008006" key="3">
    <source>
        <dbReference type="Google" id="ProtNLM"/>
    </source>
</evidence>
<evidence type="ECO:0000313" key="2">
    <source>
        <dbReference type="Proteomes" id="UP000001695"/>
    </source>
</evidence>
<gene>
    <name evidence="1" type="ordered locus">Bind_3711</name>
</gene>
<keyword evidence="1" id="KW-0614">Plasmid</keyword>
<name>B2IL63_BEII9</name>
<dbReference type="Pfam" id="PF05284">
    <property type="entry name" value="DUF736"/>
    <property type="match status" value="1"/>
</dbReference>
<accession>B2IL63</accession>
<evidence type="ECO:0000313" key="1">
    <source>
        <dbReference type="EMBL" id="ACB97263.1"/>
    </source>
</evidence>
<dbReference type="InterPro" id="IPR007948">
    <property type="entry name" value="DUF736"/>
</dbReference>
<dbReference type="OrthoDB" id="9800788at2"/>
<sequence length="108" mass="12157">MSVIGSFSYDASTKIYKGRIRTLTVNVQAQLVLNDKRLSEEAPLYRVRSSRNGAEIGAAWEKFTKDNGEAYLALKLDDPSFPAPIFGNLVEVEGEPDFQLIWSRPNNY</sequence>
<dbReference type="AlphaFoldDB" id="B2IL63"/>
<reference evidence="1 2" key="1">
    <citation type="submission" date="2008-03" db="EMBL/GenBank/DDBJ databases">
        <title>Complete sequence of plasmid1 of Beijerinckia indica subsp. indica ATCC 9039.</title>
        <authorList>
            <consortium name="US DOE Joint Genome Institute"/>
            <person name="Copeland A."/>
            <person name="Lucas S."/>
            <person name="Lapidus A."/>
            <person name="Glavina del Rio T."/>
            <person name="Dalin E."/>
            <person name="Tice H."/>
            <person name="Bruce D."/>
            <person name="Goodwin L."/>
            <person name="Pitluck S."/>
            <person name="LaButti K."/>
            <person name="Schmutz J."/>
            <person name="Larimer F."/>
            <person name="Land M."/>
            <person name="Hauser L."/>
            <person name="Kyrpides N."/>
            <person name="Mikhailova N."/>
            <person name="Dunfield P.F."/>
            <person name="Dedysh S.N."/>
            <person name="Liesack W."/>
            <person name="Saw J.H."/>
            <person name="Alam M."/>
            <person name="Chen Y."/>
            <person name="Murrell J.C."/>
            <person name="Richardson P."/>
        </authorList>
    </citation>
    <scope>NUCLEOTIDE SEQUENCE [LARGE SCALE GENOMIC DNA]</scope>
    <source>
        <strain evidence="2">ATCC 9039 / DSM 1715 / NCIMB 8712</strain>
        <plasmid evidence="1 2">pBIND01</plasmid>
    </source>
</reference>
<geneLocation type="plasmid" evidence="1 2">
    <name>pBIND01</name>
</geneLocation>
<organism evidence="1 2">
    <name type="scientific">Beijerinckia indica subsp. indica (strain ATCC 9039 / DSM 1715 / NCIMB 8712)</name>
    <dbReference type="NCBI Taxonomy" id="395963"/>
    <lineage>
        <taxon>Bacteria</taxon>
        <taxon>Pseudomonadati</taxon>
        <taxon>Pseudomonadota</taxon>
        <taxon>Alphaproteobacteria</taxon>
        <taxon>Hyphomicrobiales</taxon>
        <taxon>Beijerinckiaceae</taxon>
        <taxon>Beijerinckia</taxon>
    </lineage>
</organism>
<keyword evidence="2" id="KW-1185">Reference proteome</keyword>
<dbReference type="Proteomes" id="UP000001695">
    <property type="component" value="Plasmid pBIND01"/>
</dbReference>
<dbReference type="HOGENOM" id="CLU_109334_1_0_5"/>
<proteinExistence type="predicted"/>
<dbReference type="EMBL" id="CP001017">
    <property type="protein sequence ID" value="ACB97263.1"/>
    <property type="molecule type" value="Genomic_DNA"/>
</dbReference>
<dbReference type="KEGG" id="bid:Bind_3711"/>